<accession>A0A4U8Z1Q7</accession>
<feature type="region of interest" description="Disordered" evidence="1">
    <location>
        <begin position="30"/>
        <end position="57"/>
    </location>
</feature>
<feature type="chain" id="PRO_5021034078" description="Lysozyme inhibitor LprI N-terminal domain-containing protein" evidence="2">
    <location>
        <begin position="22"/>
        <end position="286"/>
    </location>
</feature>
<dbReference type="AlphaFoldDB" id="A0A4U8Z1Q7"/>
<evidence type="ECO:0000313" key="3">
    <source>
        <dbReference type="EMBL" id="VFU09272.1"/>
    </source>
</evidence>
<dbReference type="OrthoDB" id="7982551at2"/>
<evidence type="ECO:0000256" key="1">
    <source>
        <dbReference type="SAM" id="MobiDB-lite"/>
    </source>
</evidence>
<keyword evidence="2" id="KW-0732">Signal</keyword>
<sequence length="286" mass="30041">MKLSFLPALLATLLTASSASAQMMLPGALQAAPEGPATPNPGGAGQARPKPVAAKPPGEETIIDRDLLRDGSQGLIAFQRAAGKGLEIKALSMAGEQITHPGEACRIDVIAGDPIEARPLGKPKGLLRYGVDIEACPFSFDVYEGAVLIAHEGKACDFVAADCRVDPSGFWGPTGSSFDDKQVKQFESARGRAEASMRAQFHALVASLGKDKDAVKKIASEQAGFSSEREVACRNYAREDVHGFCALRLTQGRGFALQAALEAGGKERGQTKKAKGARNAKAEARP</sequence>
<feature type="signal peptide" evidence="2">
    <location>
        <begin position="1"/>
        <end position="21"/>
    </location>
</feature>
<evidence type="ECO:0000256" key="2">
    <source>
        <dbReference type="SAM" id="SignalP"/>
    </source>
</evidence>
<name>A0A4U8Z1Q7_METTU</name>
<dbReference type="RefSeq" id="WP_134489564.1">
    <property type="nucleotide sequence ID" value="NZ_CP139089.1"/>
</dbReference>
<dbReference type="Proteomes" id="UP000294360">
    <property type="component" value="Chromosome"/>
</dbReference>
<reference evidence="3 4" key="1">
    <citation type="submission" date="2019-03" db="EMBL/GenBank/DDBJ databases">
        <authorList>
            <person name="Kox A.R. M."/>
        </authorList>
    </citation>
    <scope>NUCLEOTIDE SEQUENCE [LARGE SCALE GENOMIC DNA]</scope>
    <source>
        <strain evidence="3">MTUNDRAET4 annotated genome</strain>
    </source>
</reference>
<evidence type="ECO:0008006" key="5">
    <source>
        <dbReference type="Google" id="ProtNLM"/>
    </source>
</evidence>
<feature type="region of interest" description="Disordered" evidence="1">
    <location>
        <begin position="262"/>
        <end position="286"/>
    </location>
</feature>
<dbReference type="KEGG" id="mtun:MTUNDRAET4_2379"/>
<organism evidence="3 4">
    <name type="scientific">Methylocella tundrae</name>
    <dbReference type="NCBI Taxonomy" id="227605"/>
    <lineage>
        <taxon>Bacteria</taxon>
        <taxon>Pseudomonadati</taxon>
        <taxon>Pseudomonadota</taxon>
        <taxon>Alphaproteobacteria</taxon>
        <taxon>Hyphomicrobiales</taxon>
        <taxon>Beijerinckiaceae</taxon>
        <taxon>Methylocella</taxon>
    </lineage>
</organism>
<evidence type="ECO:0000313" key="4">
    <source>
        <dbReference type="Proteomes" id="UP000294360"/>
    </source>
</evidence>
<dbReference type="EMBL" id="LR536450">
    <property type="protein sequence ID" value="VFU09272.1"/>
    <property type="molecule type" value="Genomic_DNA"/>
</dbReference>
<proteinExistence type="predicted"/>
<protein>
    <recommendedName>
        <fullName evidence="5">Lysozyme inhibitor LprI N-terminal domain-containing protein</fullName>
    </recommendedName>
</protein>
<gene>
    <name evidence="3" type="ORF">MTUNDRAET4_2379</name>
</gene>